<name>A0A921ZY03_MANSE</name>
<accession>A0A921ZY03</accession>
<evidence type="ECO:0000313" key="2">
    <source>
        <dbReference type="Proteomes" id="UP000791440"/>
    </source>
</evidence>
<organism evidence="1 2">
    <name type="scientific">Manduca sexta</name>
    <name type="common">Tobacco hawkmoth</name>
    <name type="synonym">Tobacco hornworm</name>
    <dbReference type="NCBI Taxonomy" id="7130"/>
    <lineage>
        <taxon>Eukaryota</taxon>
        <taxon>Metazoa</taxon>
        <taxon>Ecdysozoa</taxon>
        <taxon>Arthropoda</taxon>
        <taxon>Hexapoda</taxon>
        <taxon>Insecta</taxon>
        <taxon>Pterygota</taxon>
        <taxon>Neoptera</taxon>
        <taxon>Endopterygota</taxon>
        <taxon>Lepidoptera</taxon>
        <taxon>Glossata</taxon>
        <taxon>Ditrysia</taxon>
        <taxon>Bombycoidea</taxon>
        <taxon>Sphingidae</taxon>
        <taxon>Sphinginae</taxon>
        <taxon>Sphingini</taxon>
        <taxon>Manduca</taxon>
    </lineage>
</organism>
<proteinExistence type="predicted"/>
<comment type="caution">
    <text evidence="1">The sequence shown here is derived from an EMBL/GenBank/DDBJ whole genome shotgun (WGS) entry which is preliminary data.</text>
</comment>
<protein>
    <submittedName>
        <fullName evidence="1">Uncharacterized protein</fullName>
    </submittedName>
</protein>
<sequence length="201" mass="23068">MEDLANKSSYSIVDVTMDEPNDSILQPNASQSFIDNRNNISAQIENYLSQIQEAGSYLLNLLKEDVVPRREKRIVHVPPEFDENDTRWTLRHRQPGPGLKELIENSEVHVEVDKLNRYTGMATSSEYLTKVLMTIIFTDEALSYCNMFAQKKNKLDNNAVNVLFEFVKGFASRKGLPAVDLVTFNDWVRSKLRSMKIQLLP</sequence>
<reference evidence="1" key="1">
    <citation type="journal article" date="2016" name="Insect Biochem. Mol. Biol.">
        <title>Multifaceted biological insights from a draft genome sequence of the tobacco hornworm moth, Manduca sexta.</title>
        <authorList>
            <person name="Kanost M.R."/>
            <person name="Arrese E.L."/>
            <person name="Cao X."/>
            <person name="Chen Y.R."/>
            <person name="Chellapilla S."/>
            <person name="Goldsmith M.R."/>
            <person name="Grosse-Wilde E."/>
            <person name="Heckel D.G."/>
            <person name="Herndon N."/>
            <person name="Jiang H."/>
            <person name="Papanicolaou A."/>
            <person name="Qu J."/>
            <person name="Soulages J.L."/>
            <person name="Vogel H."/>
            <person name="Walters J."/>
            <person name="Waterhouse R.M."/>
            <person name="Ahn S.J."/>
            <person name="Almeida F.C."/>
            <person name="An C."/>
            <person name="Aqrawi P."/>
            <person name="Bretschneider A."/>
            <person name="Bryant W.B."/>
            <person name="Bucks S."/>
            <person name="Chao H."/>
            <person name="Chevignon G."/>
            <person name="Christen J.M."/>
            <person name="Clarke D.F."/>
            <person name="Dittmer N.T."/>
            <person name="Ferguson L.C.F."/>
            <person name="Garavelou S."/>
            <person name="Gordon K.H.J."/>
            <person name="Gunaratna R.T."/>
            <person name="Han Y."/>
            <person name="Hauser F."/>
            <person name="He Y."/>
            <person name="Heidel-Fischer H."/>
            <person name="Hirsh A."/>
            <person name="Hu Y."/>
            <person name="Jiang H."/>
            <person name="Kalra D."/>
            <person name="Klinner C."/>
            <person name="Konig C."/>
            <person name="Kovar C."/>
            <person name="Kroll A.R."/>
            <person name="Kuwar S.S."/>
            <person name="Lee S.L."/>
            <person name="Lehman R."/>
            <person name="Li K."/>
            <person name="Li Z."/>
            <person name="Liang H."/>
            <person name="Lovelace S."/>
            <person name="Lu Z."/>
            <person name="Mansfield J.H."/>
            <person name="McCulloch K.J."/>
            <person name="Mathew T."/>
            <person name="Morton B."/>
            <person name="Muzny D.M."/>
            <person name="Neunemann D."/>
            <person name="Ongeri F."/>
            <person name="Pauchet Y."/>
            <person name="Pu L.L."/>
            <person name="Pyrousis I."/>
            <person name="Rao X.J."/>
            <person name="Redding A."/>
            <person name="Roesel C."/>
            <person name="Sanchez-Gracia A."/>
            <person name="Schaack S."/>
            <person name="Shukla A."/>
            <person name="Tetreau G."/>
            <person name="Wang Y."/>
            <person name="Xiong G.H."/>
            <person name="Traut W."/>
            <person name="Walsh T.K."/>
            <person name="Worley K.C."/>
            <person name="Wu D."/>
            <person name="Wu W."/>
            <person name="Wu Y.Q."/>
            <person name="Zhang X."/>
            <person name="Zou Z."/>
            <person name="Zucker H."/>
            <person name="Briscoe A.D."/>
            <person name="Burmester T."/>
            <person name="Clem R.J."/>
            <person name="Feyereisen R."/>
            <person name="Grimmelikhuijzen C.J.P."/>
            <person name="Hamodrakas S.J."/>
            <person name="Hansson B.S."/>
            <person name="Huguet E."/>
            <person name="Jermiin L.S."/>
            <person name="Lan Q."/>
            <person name="Lehman H.K."/>
            <person name="Lorenzen M."/>
            <person name="Merzendorfer H."/>
            <person name="Michalopoulos I."/>
            <person name="Morton D.B."/>
            <person name="Muthukrishnan S."/>
            <person name="Oakeshott J.G."/>
            <person name="Palmer W."/>
            <person name="Park Y."/>
            <person name="Passarelli A.L."/>
            <person name="Rozas J."/>
            <person name="Schwartz L.M."/>
            <person name="Smith W."/>
            <person name="Southgate A."/>
            <person name="Vilcinskas A."/>
            <person name="Vogt R."/>
            <person name="Wang P."/>
            <person name="Werren J."/>
            <person name="Yu X.Q."/>
            <person name="Zhou J.J."/>
            <person name="Brown S.J."/>
            <person name="Scherer S.E."/>
            <person name="Richards S."/>
            <person name="Blissard G.W."/>
        </authorList>
    </citation>
    <scope>NUCLEOTIDE SEQUENCE</scope>
</reference>
<reference evidence="1" key="2">
    <citation type="submission" date="2020-12" db="EMBL/GenBank/DDBJ databases">
        <authorList>
            <person name="Kanost M."/>
        </authorList>
    </citation>
    <scope>NUCLEOTIDE SEQUENCE</scope>
</reference>
<gene>
    <name evidence="1" type="ORF">O3G_MSEX015016</name>
</gene>
<evidence type="ECO:0000313" key="1">
    <source>
        <dbReference type="EMBL" id="KAG6465233.1"/>
    </source>
</evidence>
<keyword evidence="2" id="KW-1185">Reference proteome</keyword>
<dbReference type="EMBL" id="JH669420">
    <property type="protein sequence ID" value="KAG6465233.1"/>
    <property type="molecule type" value="Genomic_DNA"/>
</dbReference>
<dbReference type="Proteomes" id="UP000791440">
    <property type="component" value="Unassembled WGS sequence"/>
</dbReference>
<dbReference type="AlphaFoldDB" id="A0A921ZY03"/>